<sequence>MTRPRVELVRPWRGMTPDERQQARRRRLLDAALEEFATTGFRAATVGAICARAHLTNRYFYEHFADREAALRALYDELLDRALTAMATALDTRQDFEDQVMAALGAYLDFVMADPRRVRIISVESVGVSPAMEERRRTARHTIADLVDAAYARGAARGRLVERPFRKQALALVGAANELVVDWVLGERPQDADRVRADIAEVFLPLLRSRRTAP</sequence>
<evidence type="ECO:0000256" key="2">
    <source>
        <dbReference type="PROSITE-ProRule" id="PRU00335"/>
    </source>
</evidence>
<keyword evidence="1 2" id="KW-0238">DNA-binding</keyword>
<accession>A0ABX8BYK2</accession>
<dbReference type="InterPro" id="IPR050109">
    <property type="entry name" value="HTH-type_TetR-like_transc_reg"/>
</dbReference>
<dbReference type="Pfam" id="PF00440">
    <property type="entry name" value="TetR_N"/>
    <property type="match status" value="1"/>
</dbReference>
<dbReference type="SUPFAM" id="SSF48498">
    <property type="entry name" value="Tetracyclin repressor-like, C-terminal domain"/>
    <property type="match status" value="1"/>
</dbReference>
<dbReference type="EMBL" id="CP074133">
    <property type="protein sequence ID" value="QUX25418.1"/>
    <property type="molecule type" value="Genomic_DNA"/>
</dbReference>
<feature type="DNA-binding region" description="H-T-H motif" evidence="2">
    <location>
        <begin position="45"/>
        <end position="64"/>
    </location>
</feature>
<dbReference type="RefSeq" id="WP_220560968.1">
    <property type="nucleotide sequence ID" value="NZ_CP074133.1"/>
</dbReference>
<dbReference type="InterPro" id="IPR009057">
    <property type="entry name" value="Homeodomain-like_sf"/>
</dbReference>
<dbReference type="SUPFAM" id="SSF46689">
    <property type="entry name" value="Homeodomain-like"/>
    <property type="match status" value="1"/>
</dbReference>
<gene>
    <name evidence="4" type="ORF">KGD84_14935</name>
</gene>
<reference evidence="4 5" key="1">
    <citation type="submission" date="2021-05" db="EMBL/GenBank/DDBJ databases">
        <title>Direct Submission.</title>
        <authorList>
            <person name="Li K."/>
            <person name="Gao J."/>
        </authorList>
    </citation>
    <scope>NUCLEOTIDE SEQUENCE [LARGE SCALE GENOMIC DNA]</scope>
    <source>
        <strain evidence="4 5">Mg02</strain>
    </source>
</reference>
<dbReference type="PROSITE" id="PS50977">
    <property type="entry name" value="HTH_TETR_2"/>
    <property type="match status" value="1"/>
</dbReference>
<proteinExistence type="predicted"/>
<evidence type="ECO:0000313" key="5">
    <source>
        <dbReference type="Proteomes" id="UP000676079"/>
    </source>
</evidence>
<protein>
    <submittedName>
        <fullName evidence="4">TetR/AcrR family transcriptional regulator</fullName>
    </submittedName>
</protein>
<dbReference type="PANTHER" id="PTHR30055">
    <property type="entry name" value="HTH-TYPE TRANSCRIPTIONAL REGULATOR RUTR"/>
    <property type="match status" value="1"/>
</dbReference>
<dbReference type="Gene3D" id="1.10.10.60">
    <property type="entry name" value="Homeodomain-like"/>
    <property type="match status" value="1"/>
</dbReference>
<evidence type="ECO:0000256" key="1">
    <source>
        <dbReference type="ARBA" id="ARBA00023125"/>
    </source>
</evidence>
<keyword evidence="5" id="KW-1185">Reference proteome</keyword>
<dbReference type="InterPro" id="IPR036271">
    <property type="entry name" value="Tet_transcr_reg_TetR-rel_C_sf"/>
</dbReference>
<dbReference type="PANTHER" id="PTHR30055:SF226">
    <property type="entry name" value="HTH-TYPE TRANSCRIPTIONAL REGULATOR PKSA"/>
    <property type="match status" value="1"/>
</dbReference>
<dbReference type="Proteomes" id="UP000676079">
    <property type="component" value="Chromosome"/>
</dbReference>
<dbReference type="InterPro" id="IPR001647">
    <property type="entry name" value="HTH_TetR"/>
</dbReference>
<organism evidence="4 5">
    <name type="scientific">Nocardiopsis changdeensis</name>
    <dbReference type="NCBI Taxonomy" id="2831969"/>
    <lineage>
        <taxon>Bacteria</taxon>
        <taxon>Bacillati</taxon>
        <taxon>Actinomycetota</taxon>
        <taxon>Actinomycetes</taxon>
        <taxon>Streptosporangiales</taxon>
        <taxon>Nocardiopsidaceae</taxon>
        <taxon>Nocardiopsis</taxon>
    </lineage>
</organism>
<feature type="domain" description="HTH tetR-type" evidence="3">
    <location>
        <begin position="22"/>
        <end position="82"/>
    </location>
</feature>
<dbReference type="Gene3D" id="1.10.357.10">
    <property type="entry name" value="Tetracycline Repressor, domain 2"/>
    <property type="match status" value="1"/>
</dbReference>
<evidence type="ECO:0000313" key="4">
    <source>
        <dbReference type="EMBL" id="QUX25418.1"/>
    </source>
</evidence>
<evidence type="ECO:0000259" key="3">
    <source>
        <dbReference type="PROSITE" id="PS50977"/>
    </source>
</evidence>
<name>A0ABX8BYK2_9ACTN</name>